<keyword evidence="9" id="KW-1185">Reference proteome</keyword>
<evidence type="ECO:0000259" key="5">
    <source>
        <dbReference type="Pfam" id="PF21075"/>
    </source>
</evidence>
<dbReference type="GO" id="GO:0004069">
    <property type="term" value="F:L-aspartate:2-oxoglutarate aminotransferase activity"/>
    <property type="evidence" value="ECO:0007669"/>
    <property type="project" value="InterPro"/>
</dbReference>
<keyword evidence="1" id="KW-0560">Oxidoreductase</keyword>
<gene>
    <name evidence="8" type="ORF">GRI41_11980</name>
</gene>
<reference evidence="8 9" key="1">
    <citation type="submission" date="2019-12" db="EMBL/GenBank/DDBJ databases">
        <title>Genomic-based taxomic classification of the family Erythrobacteraceae.</title>
        <authorList>
            <person name="Xu L."/>
        </authorList>
    </citation>
    <scope>NUCLEOTIDE SEQUENCE [LARGE SCALE GENOMIC DNA]</scope>
    <source>
        <strain evidence="8 9">KCTC 52763</strain>
    </source>
</reference>
<dbReference type="Gene3D" id="3.40.50.720">
    <property type="entry name" value="NAD(P)-binding Rossmann-like Domain"/>
    <property type="match status" value="1"/>
</dbReference>
<dbReference type="PANTHER" id="PTHR43403:SF1">
    <property type="entry name" value="NAD-SPECIFIC GLUTAMATE DEHYDROGENASE"/>
    <property type="match status" value="1"/>
</dbReference>
<evidence type="ECO:0000259" key="6">
    <source>
        <dbReference type="Pfam" id="PF21076"/>
    </source>
</evidence>
<dbReference type="SUPFAM" id="SSF53223">
    <property type="entry name" value="Aminoacid dehydrogenase-like, N-terminal domain"/>
    <property type="match status" value="1"/>
</dbReference>
<evidence type="ECO:0000313" key="8">
    <source>
        <dbReference type="EMBL" id="MXO91545.1"/>
    </source>
</evidence>
<dbReference type="InterPro" id="IPR049062">
    <property type="entry name" value="NAD_Glu_DH_ACT2"/>
</dbReference>
<accession>A0A844ZUI6</accession>
<evidence type="ECO:0000313" key="9">
    <source>
        <dbReference type="Proteomes" id="UP000442714"/>
    </source>
</evidence>
<proteinExistence type="predicted"/>
<dbReference type="PIRSF" id="PIRSF036761">
    <property type="entry name" value="GDH_Mll4104"/>
    <property type="match status" value="1"/>
</dbReference>
<dbReference type="Pfam" id="PF21075">
    <property type="entry name" value="GDH_ACT1"/>
    <property type="match status" value="1"/>
</dbReference>
<feature type="compositionally biased region" description="Low complexity" evidence="2">
    <location>
        <begin position="13"/>
        <end position="24"/>
    </location>
</feature>
<dbReference type="GO" id="GO:0006538">
    <property type="term" value="P:L-glutamate catabolic process"/>
    <property type="evidence" value="ECO:0007669"/>
    <property type="project" value="InterPro"/>
</dbReference>
<evidence type="ECO:0000256" key="1">
    <source>
        <dbReference type="ARBA" id="ARBA00023002"/>
    </source>
</evidence>
<feature type="region of interest" description="Disordered" evidence="2">
    <location>
        <begin position="1"/>
        <end position="28"/>
    </location>
</feature>
<sequence>MGSKTTGANKAGTPRNSTPTPTRRMAGRKGLTEAVLQRMSDSLLPGDTPFEAKKIREAAGFVLDTAARRETKISSMSLATASNGRRFMRIAIVSDDMPFLVDSIAATIAAQGLAIDRLVHPVVAVIRDDNGELQSIEKNGTPGTARESMIYIETARIDAKKRRELEKALRITLGDVRAAVTDWPNLREVMAEDAKRIRMMGSETEGSALLDWLNDGMLTQLGHVIRKRSGEETGRLGICRRSAKHLLADESYDRAFKWFDDPANRNDRVPLIIKANHLSKVHRRVPLDLFLVPIVEDDKCTALSVHAGVWTSAALAAKPSEVPGLRAQMTRLMDEFGFDTAGHAGKALVHALTALPHDLVIGFSNDDIARVATAMMGLVDRPRPRLAIVEAPLARHLFAFVWLPRDMLSTQVREQIQSLLEENADARLMDWSLQVEGGNLAMLRFVLDIRDGKQAFDEAATERTMQNMLRGWGEAVEQELAQIGDAARGAALATRYADIFPASYRTTYGAAEAAIDISRMRHLLALDSADSDGEQTQRDARLYHLEGDPDACLRLKIYEHEGVLPLSDAVPALENFGFEVLSEVPTSLDGGTLGTIHDFTLSLPHGAEIAPILDRVAPIERAITAVLNEAAEDDPFNRLVIGTGLAEREANWLRAFYRYLRQAGMTFTIYTVVDALRAAPTVTQALIARFTSAHDPAFEGDRDIAIADAESAIKQGLARVSAINDDRLLRLYHSLIKAILRTNAFAPAAAEALAFKIQSDLVPNLPKPVPWREMFVYSTRVEGIHLRSGPVARGGLRWSDRRDDFRTEVLGLMKAQRVKNAVIVPTGAKGGFYPKQLPSPAIDRDAWAAEGRASYEVFIRTLLTITDNIVDDKVVHPEAVMPLDGEDPYFVVAADKGTATFSDIANGIAESRDFWLDDAFASGGSNGYDHKAMGITAKGAWISVQRHFLEMGVDVQSDPVRVVGCGDMSGDVFGNGMLLSKSIKIVAAFDHRHIFIDPDPDAAVSWKERKRLFDLPRSSWDDYDKDLISKGGGVYSRASKTIKLSAAACKALGLESREIEPETLISAIMKAPVDLIWFGGIGTYIKGSNENNVQVGDPANDTLRVDAAEIRAKVIGEGANLGVTQAARIEFSMLGGRVNTDFIDNSAGVDCSDNEVNIKIALAAARRSGKLSDRKRNALLASMTDEVSELVLEDNRLQALALSIAEAGGPGAVAAQLRLIEGLEDRGALDRRTEGLAENEALARRASDGIGLMRPELAVLLSSTKLVLQDAIEKTALPDDPSLAGSLIQYFPSPMRKTYKAEIENHQLRREIIATKLANKVINRLGLVHPFELSEEEGVGLGDVCASFISAAELFNVDELWAKLETAKMPENARILLFRHIAGVMRSQMADLMRAGASTTMPSEMIAALRKGVTELSSETDALLTAETRQQTDALRKEFAEAGAPAVLASEVAHLYDLDGAVGLAALALNSDIKARPLTAAFTDLGARLGLDWAQGAAALSNPSDVWERLLVAGLARDFQQMRLDFLRRLSRRKGAKKNPEGAVANWAADHKAAIRQFRAMISRAQAQGTIAPAMLAQIASQARNLLGR</sequence>
<dbReference type="GO" id="GO:0004352">
    <property type="term" value="F:glutamate dehydrogenase (NAD+) activity"/>
    <property type="evidence" value="ECO:0007669"/>
    <property type="project" value="InterPro"/>
</dbReference>
<protein>
    <submittedName>
        <fullName evidence="8">Glutamate dehydrogenase</fullName>
    </submittedName>
</protein>
<dbReference type="Proteomes" id="UP000442714">
    <property type="component" value="Unassembled WGS sequence"/>
</dbReference>
<organism evidence="8 9">
    <name type="scientific">Pontixanthobacter aquaemixtae</name>
    <dbReference type="NCBI Taxonomy" id="1958940"/>
    <lineage>
        <taxon>Bacteria</taxon>
        <taxon>Pseudomonadati</taxon>
        <taxon>Pseudomonadota</taxon>
        <taxon>Alphaproteobacteria</taxon>
        <taxon>Sphingomonadales</taxon>
        <taxon>Erythrobacteraceae</taxon>
        <taxon>Pontixanthobacter</taxon>
    </lineage>
</organism>
<dbReference type="EMBL" id="WTYX01000002">
    <property type="protein sequence ID" value="MXO91545.1"/>
    <property type="molecule type" value="Genomic_DNA"/>
</dbReference>
<dbReference type="Pfam" id="PF21077">
    <property type="entry name" value="GDH_ACT3"/>
    <property type="match status" value="1"/>
</dbReference>
<feature type="domain" description="NAD-glutamate dehydrogenase catalytic" evidence="3">
    <location>
        <begin position="713"/>
        <end position="1204"/>
    </location>
</feature>
<dbReference type="InterPro" id="IPR024727">
    <property type="entry name" value="NAD_Glu_DH_N_ACT1"/>
</dbReference>
<feature type="domain" description="NAD-specific glutamate dehydrogenase C-terminal" evidence="4">
    <location>
        <begin position="1250"/>
        <end position="1577"/>
    </location>
</feature>
<feature type="domain" description="NAD-glutamate dehydrogenase ACT2" evidence="6">
    <location>
        <begin position="385"/>
        <end position="472"/>
    </location>
</feature>
<dbReference type="InterPro" id="IPR049064">
    <property type="entry name" value="NAD_Glu_DH_ACT3"/>
</dbReference>
<name>A0A844ZUI6_9SPHN</name>
<dbReference type="InterPro" id="IPR048381">
    <property type="entry name" value="GDH_C"/>
</dbReference>
<dbReference type="InterPro" id="IPR049059">
    <property type="entry name" value="NAD_Glu_DH_HM1"/>
</dbReference>
<dbReference type="InterPro" id="IPR049056">
    <property type="entry name" value="NAD_Glu_DH_HM3"/>
</dbReference>
<evidence type="ECO:0000259" key="4">
    <source>
        <dbReference type="Pfam" id="PF21074"/>
    </source>
</evidence>
<dbReference type="InterPro" id="IPR046346">
    <property type="entry name" value="Aminoacid_DH-like_N_sf"/>
</dbReference>
<dbReference type="PANTHER" id="PTHR43403">
    <property type="entry name" value="NAD-SPECIFIC GLUTAMATE DEHYDROGENASE"/>
    <property type="match status" value="1"/>
</dbReference>
<dbReference type="InterPro" id="IPR049058">
    <property type="entry name" value="NAD_Glu_DH_HM2"/>
</dbReference>
<dbReference type="InterPro" id="IPR028971">
    <property type="entry name" value="NAD-GDH_cat"/>
</dbReference>
<dbReference type="Pfam" id="PF21079">
    <property type="entry name" value="GDH_HM2"/>
    <property type="match status" value="1"/>
</dbReference>
<dbReference type="InterPro" id="IPR036291">
    <property type="entry name" value="NAD(P)-bd_dom_sf"/>
</dbReference>
<dbReference type="Pfam" id="PF21073">
    <property type="entry name" value="GDH_HM1"/>
    <property type="match status" value="1"/>
</dbReference>
<evidence type="ECO:0000259" key="7">
    <source>
        <dbReference type="Pfam" id="PF21077"/>
    </source>
</evidence>
<dbReference type="SUPFAM" id="SSF51735">
    <property type="entry name" value="NAD(P)-binding Rossmann-fold domains"/>
    <property type="match status" value="1"/>
</dbReference>
<dbReference type="Pfam" id="PF21078">
    <property type="entry name" value="GDH_HM3"/>
    <property type="match status" value="1"/>
</dbReference>
<evidence type="ECO:0000256" key="2">
    <source>
        <dbReference type="SAM" id="MobiDB-lite"/>
    </source>
</evidence>
<feature type="domain" description="NAD-glutamate dehydrogenase N-terminal ACT1" evidence="5">
    <location>
        <begin position="88"/>
        <end position="168"/>
    </location>
</feature>
<comment type="caution">
    <text evidence="8">The sequence shown here is derived from an EMBL/GenBank/DDBJ whole genome shotgun (WGS) entry which is preliminary data.</text>
</comment>
<dbReference type="InterPro" id="IPR007780">
    <property type="entry name" value="NAD_Glu_DH_bac"/>
</dbReference>
<dbReference type="Pfam" id="PF21076">
    <property type="entry name" value="GDH_ACT2"/>
    <property type="match status" value="1"/>
</dbReference>
<evidence type="ECO:0000259" key="3">
    <source>
        <dbReference type="Pfam" id="PF05088"/>
    </source>
</evidence>
<feature type="domain" description="NAD-glutamate dehydrogenase ACT3" evidence="7">
    <location>
        <begin position="540"/>
        <end position="609"/>
    </location>
</feature>
<dbReference type="Pfam" id="PF21074">
    <property type="entry name" value="GDH_C"/>
    <property type="match status" value="1"/>
</dbReference>
<dbReference type="Pfam" id="PF05088">
    <property type="entry name" value="Bac_GDH_CD"/>
    <property type="match status" value="1"/>
</dbReference>
<dbReference type="OrthoDB" id="9758052at2"/>